<evidence type="ECO:0000313" key="3">
    <source>
        <dbReference type="Proteomes" id="UP000183988"/>
    </source>
</evidence>
<dbReference type="RefSeq" id="WP_072889451.1">
    <property type="nucleotide sequence ID" value="NZ_FQVW01000012.1"/>
</dbReference>
<reference evidence="2 3" key="1">
    <citation type="submission" date="2016-11" db="EMBL/GenBank/DDBJ databases">
        <authorList>
            <person name="Jaros S."/>
            <person name="Januszkiewicz K."/>
            <person name="Wedrychowicz H."/>
        </authorList>
    </citation>
    <scope>NUCLEOTIDE SEQUENCE [LARGE SCALE GENOMIC DNA]</scope>
    <source>
        <strain evidence="2 3">IBRC-M 10683</strain>
    </source>
</reference>
<dbReference type="OrthoDB" id="2375893at2"/>
<evidence type="ECO:0000313" key="2">
    <source>
        <dbReference type="EMBL" id="SHG00181.1"/>
    </source>
</evidence>
<keyword evidence="3" id="KW-1185">Reference proteome</keyword>
<organism evidence="2 3">
    <name type="scientific">Ornithinibacillus halophilus</name>
    <dbReference type="NCBI Taxonomy" id="930117"/>
    <lineage>
        <taxon>Bacteria</taxon>
        <taxon>Bacillati</taxon>
        <taxon>Bacillota</taxon>
        <taxon>Bacilli</taxon>
        <taxon>Bacillales</taxon>
        <taxon>Bacillaceae</taxon>
        <taxon>Ornithinibacillus</taxon>
    </lineage>
</organism>
<accession>A0A1M5G9P6</accession>
<feature type="transmembrane region" description="Helical" evidence="1">
    <location>
        <begin position="258"/>
        <end position="280"/>
    </location>
</feature>
<keyword evidence="1" id="KW-0812">Transmembrane</keyword>
<protein>
    <recommendedName>
        <fullName evidence="4">Membrane domain of glycerophosphoryl diester phosphodiesterase</fullName>
    </recommendedName>
</protein>
<name>A0A1M5G9P6_9BACI</name>
<feature type="transmembrane region" description="Helical" evidence="1">
    <location>
        <begin position="28"/>
        <end position="48"/>
    </location>
</feature>
<dbReference type="STRING" id="930117.SAMN05216225_10127"/>
<gene>
    <name evidence="2" type="ORF">SAMN05216225_10127</name>
</gene>
<sequence length="303" mass="33487">MQSYNRPKGFGEILDETFKLCKNNFSKFFLILLIIMGPIYLLEAIILLSNGTSFFRELGAGESLVDQIVAEIDAEATASISWSREFGNIFIGLALLVAGPIAQASILIGVMKQKNNEGFTAGMVIKNAFSKFWPILGSSLIFGAILFGLVLISFIIILIVGAVSGIAIPFVGIVLTIPLFLGVAAGVIFLLTRWSLYLCAVVFEEDFPGLSRSWHLTSNNSWRLIGLYVVLFLITFALSLAIEGLFTIFLGYSVLHTIIVNLISFITSMIFAVCYAVIYFDLRVRKEADDLNEMIDDYKTEQL</sequence>
<dbReference type="Proteomes" id="UP000183988">
    <property type="component" value="Unassembled WGS sequence"/>
</dbReference>
<feature type="transmembrane region" description="Helical" evidence="1">
    <location>
        <begin position="132"/>
        <end position="160"/>
    </location>
</feature>
<proteinExistence type="predicted"/>
<feature type="transmembrane region" description="Helical" evidence="1">
    <location>
        <begin position="225"/>
        <end position="252"/>
    </location>
</feature>
<dbReference type="EMBL" id="FQVW01000012">
    <property type="protein sequence ID" value="SHG00181.1"/>
    <property type="molecule type" value="Genomic_DNA"/>
</dbReference>
<dbReference type="AlphaFoldDB" id="A0A1M5G9P6"/>
<keyword evidence="1" id="KW-1133">Transmembrane helix</keyword>
<evidence type="ECO:0008006" key="4">
    <source>
        <dbReference type="Google" id="ProtNLM"/>
    </source>
</evidence>
<feature type="transmembrane region" description="Helical" evidence="1">
    <location>
        <begin position="89"/>
        <end position="111"/>
    </location>
</feature>
<feature type="transmembrane region" description="Helical" evidence="1">
    <location>
        <begin position="166"/>
        <end position="191"/>
    </location>
</feature>
<keyword evidence="1" id="KW-0472">Membrane</keyword>
<evidence type="ECO:0000256" key="1">
    <source>
        <dbReference type="SAM" id="Phobius"/>
    </source>
</evidence>